<gene>
    <name evidence="4" type="ORF">AMK59_6840</name>
</gene>
<feature type="domain" description="CTCK" evidence="3">
    <location>
        <begin position="387"/>
        <end position="483"/>
    </location>
</feature>
<feature type="disulfide bond" evidence="2">
    <location>
        <begin position="423"/>
        <end position="477"/>
    </location>
</feature>
<accession>A0A0T6AY87</accession>
<dbReference type="SMART" id="SM00041">
    <property type="entry name" value="CT"/>
    <property type="match status" value="1"/>
</dbReference>
<proteinExistence type="predicted"/>
<dbReference type="InterPro" id="IPR006207">
    <property type="entry name" value="Cys_knot_C"/>
</dbReference>
<keyword evidence="5" id="KW-1185">Reference proteome</keyword>
<feature type="non-terminal residue" evidence="4">
    <location>
        <position position="1"/>
    </location>
</feature>
<dbReference type="AlphaFoldDB" id="A0A0T6AY87"/>
<dbReference type="EMBL" id="LJIG01022538">
    <property type="protein sequence ID" value="KRT80049.1"/>
    <property type="molecule type" value="Genomic_DNA"/>
</dbReference>
<organism evidence="4 5">
    <name type="scientific">Oryctes borbonicus</name>
    <dbReference type="NCBI Taxonomy" id="1629725"/>
    <lineage>
        <taxon>Eukaryota</taxon>
        <taxon>Metazoa</taxon>
        <taxon>Ecdysozoa</taxon>
        <taxon>Arthropoda</taxon>
        <taxon>Hexapoda</taxon>
        <taxon>Insecta</taxon>
        <taxon>Pterygota</taxon>
        <taxon>Neoptera</taxon>
        <taxon>Endopterygota</taxon>
        <taxon>Coleoptera</taxon>
        <taxon>Polyphaga</taxon>
        <taxon>Scarabaeiformia</taxon>
        <taxon>Scarabaeidae</taxon>
        <taxon>Dynastinae</taxon>
        <taxon>Oryctes</taxon>
    </lineage>
</organism>
<name>A0A0T6AY87_9SCAR</name>
<dbReference type="InterPro" id="IPR029034">
    <property type="entry name" value="Cystine-knot_cytokine"/>
</dbReference>
<dbReference type="SUPFAM" id="SSF57603">
    <property type="entry name" value="FnI-like domain"/>
    <property type="match status" value="1"/>
</dbReference>
<sequence>NKLDVFKDTVEENCTTDCSVGSEYKKLDETKCCGECVKYACVIDGEFKDGGEIWYSEDYCTEYFCVDNYYDVKNVSIRCEGAPPDDNIEYIYQREPVEGECCGRWEKTACGIHGQTYTEGQSWTSPSDPCVTITCSKGDADQLTKKVATQTCYRDCKPGEEYRTPSDECCGRCVPVYCISEDGPKTPGEQWISADFCMTYKCVAQNETLSILSSEVKCPKPPKDEGYQYDIVKPEDECCVEYKKVGCIIEGEVYKVGQNLTKTEEKGCIVIECVEDETGDIVKKEKEEKCVTNCPLGHQYTKVTGKCCGECKQNVCIWNGQIKEVGTTWTSENTCINYTCTVVDGEFSVIPEHPSCPNFPEDCPADRIVEKDCCKICGPSAENKVQCGPEAMKLDYTIRLIEESKGIRTKCTNHEAIDNLMQCIGSCDSHTKFNSLTGAFETECNCCQATSTMPLTIELQCTDGTIMEKELLVPNTCSCVGCNTAGYKKTKTPANTFSWGKDGVTNISKFGS</sequence>
<feature type="disulfide bond" evidence="2">
    <location>
        <begin position="427"/>
        <end position="479"/>
    </location>
</feature>
<reference evidence="4 5" key="1">
    <citation type="submission" date="2015-09" db="EMBL/GenBank/DDBJ databases">
        <title>Draft genome of the scarab beetle Oryctes borbonicus.</title>
        <authorList>
            <person name="Meyer J.M."/>
            <person name="Markov G.V."/>
            <person name="Baskaran P."/>
            <person name="Herrmann M."/>
            <person name="Sommer R.J."/>
            <person name="Roedelsperger C."/>
        </authorList>
    </citation>
    <scope>NUCLEOTIDE SEQUENCE [LARGE SCALE GENOMIC DNA]</scope>
    <source>
        <strain evidence="4">OB123</strain>
        <tissue evidence="4">Whole animal</tissue>
    </source>
</reference>
<dbReference type="InterPro" id="IPR001007">
    <property type="entry name" value="VWF_dom"/>
</dbReference>
<evidence type="ECO:0000313" key="5">
    <source>
        <dbReference type="Proteomes" id="UP000051574"/>
    </source>
</evidence>
<evidence type="ECO:0000256" key="2">
    <source>
        <dbReference type="PROSITE-ProRule" id="PRU00039"/>
    </source>
</evidence>
<dbReference type="OrthoDB" id="6262482at2759"/>
<comment type="caution">
    <text evidence="4">The sequence shown here is derived from an EMBL/GenBank/DDBJ whole genome shotgun (WGS) entry which is preliminary data.</text>
</comment>
<comment type="caution">
    <text evidence="2">Lacks conserved residue(s) required for the propagation of feature annotation.</text>
</comment>
<dbReference type="Gene3D" id="2.10.90.10">
    <property type="entry name" value="Cystine-knot cytokines"/>
    <property type="match status" value="1"/>
</dbReference>
<evidence type="ECO:0000259" key="3">
    <source>
        <dbReference type="PROSITE" id="PS01225"/>
    </source>
</evidence>
<evidence type="ECO:0000256" key="1">
    <source>
        <dbReference type="ARBA" id="ARBA00023157"/>
    </source>
</evidence>
<dbReference type="PROSITE" id="PS01185">
    <property type="entry name" value="CTCK_1"/>
    <property type="match status" value="1"/>
</dbReference>
<protein>
    <recommendedName>
        <fullName evidence="3">CTCK domain-containing protein</fullName>
    </recommendedName>
</protein>
<dbReference type="Proteomes" id="UP000051574">
    <property type="component" value="Unassembled WGS sequence"/>
</dbReference>
<dbReference type="SMART" id="SM00214">
    <property type="entry name" value="VWC"/>
    <property type="match status" value="3"/>
</dbReference>
<keyword evidence="1 2" id="KW-1015">Disulfide bond</keyword>
<dbReference type="PROSITE" id="PS01225">
    <property type="entry name" value="CTCK_2"/>
    <property type="match status" value="1"/>
</dbReference>
<evidence type="ECO:0000313" key="4">
    <source>
        <dbReference type="EMBL" id="KRT80049.1"/>
    </source>
</evidence>